<dbReference type="PANTHER" id="PTHR45740:SF17">
    <property type="entry name" value="POLY [ADP-RIBOSE] POLYMERASE TANKYRASE-2-LIKE"/>
    <property type="match status" value="1"/>
</dbReference>
<dbReference type="GO" id="GO:1990404">
    <property type="term" value="F:NAD+-protein mono-ADP-ribosyltransferase activity"/>
    <property type="evidence" value="ECO:0007669"/>
    <property type="project" value="TreeGrafter"/>
</dbReference>
<sequence>MINLWGKYVYGIGGGAGCPSHKSRSCYVCPRQMLLCRVALGRSFIQFNAMKVAHAPPGHHSIVGRPSAGGLNYAEYVIYRGEQAYPEYLIIYQLIPPDEVSATPPSFPCPTSSVNCTPPTSSAPVSAATSSQASVPAPVSISPILPPMLLQLNTSRIPLGSSSSSVSPQPFVNTSSEPDASDILLGPFTSPTNPSNPNDQDQQHAAANRSAPGGPGGHLIKSLICSP</sequence>
<evidence type="ECO:0000259" key="2">
    <source>
        <dbReference type="PROSITE" id="PS51059"/>
    </source>
</evidence>
<feature type="domain" description="PARP catalytic" evidence="2">
    <location>
        <begin position="1"/>
        <end position="101"/>
    </location>
</feature>
<evidence type="ECO:0000313" key="3">
    <source>
        <dbReference type="EMBL" id="VEL20240.1"/>
    </source>
</evidence>
<dbReference type="SUPFAM" id="SSF56399">
    <property type="entry name" value="ADP-ribosylation"/>
    <property type="match status" value="1"/>
</dbReference>
<evidence type="ECO:0000313" key="4">
    <source>
        <dbReference type="Proteomes" id="UP000784294"/>
    </source>
</evidence>
<dbReference type="PROSITE" id="PS51059">
    <property type="entry name" value="PARP_CATALYTIC"/>
    <property type="match status" value="1"/>
</dbReference>
<accession>A0A448WU08</accession>
<feature type="compositionally biased region" description="Low complexity" evidence="1">
    <location>
        <begin position="117"/>
        <end position="127"/>
    </location>
</feature>
<feature type="compositionally biased region" description="Low complexity" evidence="1">
    <location>
        <begin position="189"/>
        <end position="200"/>
    </location>
</feature>
<dbReference type="GO" id="GO:0003950">
    <property type="term" value="F:NAD+ poly-ADP-ribosyltransferase activity"/>
    <property type="evidence" value="ECO:0007669"/>
    <property type="project" value="InterPro"/>
</dbReference>
<dbReference type="OrthoDB" id="6263480at2759"/>
<evidence type="ECO:0000256" key="1">
    <source>
        <dbReference type="SAM" id="MobiDB-lite"/>
    </source>
</evidence>
<feature type="compositionally biased region" description="Polar residues" evidence="1">
    <location>
        <begin position="168"/>
        <end position="178"/>
    </location>
</feature>
<dbReference type="Proteomes" id="UP000784294">
    <property type="component" value="Unassembled WGS sequence"/>
</dbReference>
<protein>
    <recommendedName>
        <fullName evidence="2">PARP catalytic domain-containing protein</fullName>
    </recommendedName>
</protein>
<organism evidence="3 4">
    <name type="scientific">Protopolystoma xenopodis</name>
    <dbReference type="NCBI Taxonomy" id="117903"/>
    <lineage>
        <taxon>Eukaryota</taxon>
        <taxon>Metazoa</taxon>
        <taxon>Spiralia</taxon>
        <taxon>Lophotrochozoa</taxon>
        <taxon>Platyhelminthes</taxon>
        <taxon>Monogenea</taxon>
        <taxon>Polyopisthocotylea</taxon>
        <taxon>Polystomatidea</taxon>
        <taxon>Polystomatidae</taxon>
        <taxon>Protopolystoma</taxon>
    </lineage>
</organism>
<dbReference type="PROSITE" id="PS51257">
    <property type="entry name" value="PROKAR_LIPOPROTEIN"/>
    <property type="match status" value="1"/>
</dbReference>
<dbReference type="Gene3D" id="6.20.320.10">
    <property type="match status" value="1"/>
</dbReference>
<dbReference type="InterPro" id="IPR051712">
    <property type="entry name" value="ARTD-AVP"/>
</dbReference>
<comment type="caution">
    <text evidence="3">The sequence shown here is derived from an EMBL/GenBank/DDBJ whole genome shotgun (WGS) entry which is preliminary data.</text>
</comment>
<reference evidence="3" key="1">
    <citation type="submission" date="2018-11" db="EMBL/GenBank/DDBJ databases">
        <authorList>
            <consortium name="Pathogen Informatics"/>
        </authorList>
    </citation>
    <scope>NUCLEOTIDE SEQUENCE</scope>
</reference>
<dbReference type="InterPro" id="IPR012317">
    <property type="entry name" value="Poly(ADP-ribose)pol_cat_dom"/>
</dbReference>
<feature type="region of interest" description="Disordered" evidence="1">
    <location>
        <begin position="106"/>
        <end position="127"/>
    </location>
</feature>
<dbReference type="Gene3D" id="3.90.228.10">
    <property type="match status" value="1"/>
</dbReference>
<name>A0A448WU08_9PLAT</name>
<dbReference type="GO" id="GO:0005634">
    <property type="term" value="C:nucleus"/>
    <property type="evidence" value="ECO:0007669"/>
    <property type="project" value="TreeGrafter"/>
</dbReference>
<dbReference type="PANTHER" id="PTHR45740">
    <property type="entry name" value="POLY [ADP-RIBOSE] POLYMERASE"/>
    <property type="match status" value="1"/>
</dbReference>
<feature type="region of interest" description="Disordered" evidence="1">
    <location>
        <begin position="159"/>
        <end position="227"/>
    </location>
</feature>
<proteinExistence type="predicted"/>
<gene>
    <name evidence="3" type="ORF">PXEA_LOCUS13680</name>
</gene>
<dbReference type="AlphaFoldDB" id="A0A448WU08"/>
<keyword evidence="4" id="KW-1185">Reference proteome</keyword>
<dbReference type="EMBL" id="CAAALY010045440">
    <property type="protein sequence ID" value="VEL20240.1"/>
    <property type="molecule type" value="Genomic_DNA"/>
</dbReference>